<name>A0ABP4HEC4_9ACTN</name>
<dbReference type="InterPro" id="IPR010982">
    <property type="entry name" value="Lambda_DNA-bd_dom_sf"/>
</dbReference>
<dbReference type="Gene3D" id="1.10.260.40">
    <property type="entry name" value="lambda repressor-like DNA-binding domains"/>
    <property type="match status" value="1"/>
</dbReference>
<gene>
    <name evidence="2" type="ORF">GCM10009665_59350</name>
</gene>
<dbReference type="EMBL" id="BAAALF010000147">
    <property type="protein sequence ID" value="GAA1261809.1"/>
    <property type="molecule type" value="Genomic_DNA"/>
</dbReference>
<dbReference type="SMART" id="SM00530">
    <property type="entry name" value="HTH_XRE"/>
    <property type="match status" value="1"/>
</dbReference>
<dbReference type="CDD" id="cd00093">
    <property type="entry name" value="HTH_XRE"/>
    <property type="match status" value="1"/>
</dbReference>
<dbReference type="Proteomes" id="UP001500037">
    <property type="component" value="Unassembled WGS sequence"/>
</dbReference>
<proteinExistence type="predicted"/>
<evidence type="ECO:0000259" key="1">
    <source>
        <dbReference type="PROSITE" id="PS50943"/>
    </source>
</evidence>
<dbReference type="InterPro" id="IPR001387">
    <property type="entry name" value="Cro/C1-type_HTH"/>
</dbReference>
<accession>A0ABP4HEC4</accession>
<evidence type="ECO:0000313" key="2">
    <source>
        <dbReference type="EMBL" id="GAA1261809.1"/>
    </source>
</evidence>
<evidence type="ECO:0000313" key="3">
    <source>
        <dbReference type="Proteomes" id="UP001500037"/>
    </source>
</evidence>
<sequence length="456" mass="50341">MRSRLTVTVDDGIGPVDDQIRHPLAYARALRGWSQTDLAARIHHAARNRPEGLRSGTDKAAVSKWENWRKTPSIESQLLIAEAFDVPIADLKAFEWPHWLPGQERPVPLGSAFTVRALRDAQRAAMDHRRRTFMTFSALALAGLSAQWAALEPDRLTTALNGRRVGGELVDWLEDTSAKLTALPTEQRQHTAKLMDTQLETVTDLLEQGRYTEPVGWRLHLLAASLASTCGWHQFDQGQHYAAGKLWNAALANAHAARDRDLGAGILSDFAYQSIWLTQPDAAVEPLSQALIHTRHPTARSLLHLRRARAHAALGAAADCHRDLAAAETALLTDSPDPAPAWCGWMSTADLAVDSGQCMLDLGRTDEAHARINEGMSLLPRSRDKTRGIFLTYEARSLLQAREVEQALAVTNQSLDLATRIGAERCVTLVRELAPAFKPYRQVDGVGDLMDRLKES</sequence>
<organism evidence="2 3">
    <name type="scientific">Kitasatospora nipponensis</name>
    <dbReference type="NCBI Taxonomy" id="258049"/>
    <lineage>
        <taxon>Bacteria</taxon>
        <taxon>Bacillati</taxon>
        <taxon>Actinomycetota</taxon>
        <taxon>Actinomycetes</taxon>
        <taxon>Kitasatosporales</taxon>
        <taxon>Streptomycetaceae</taxon>
        <taxon>Kitasatospora</taxon>
    </lineage>
</organism>
<keyword evidence="3" id="KW-1185">Reference proteome</keyword>
<dbReference type="PROSITE" id="PS50943">
    <property type="entry name" value="HTH_CROC1"/>
    <property type="match status" value="1"/>
</dbReference>
<dbReference type="SUPFAM" id="SSF47413">
    <property type="entry name" value="lambda repressor-like DNA-binding domains"/>
    <property type="match status" value="1"/>
</dbReference>
<feature type="domain" description="HTH cro/C1-type" evidence="1">
    <location>
        <begin position="24"/>
        <end position="91"/>
    </location>
</feature>
<protein>
    <recommendedName>
        <fullName evidence="1">HTH cro/C1-type domain-containing protein</fullName>
    </recommendedName>
</protein>
<comment type="caution">
    <text evidence="2">The sequence shown here is derived from an EMBL/GenBank/DDBJ whole genome shotgun (WGS) entry which is preliminary data.</text>
</comment>
<reference evidence="3" key="1">
    <citation type="journal article" date="2019" name="Int. J. Syst. Evol. Microbiol.">
        <title>The Global Catalogue of Microorganisms (GCM) 10K type strain sequencing project: providing services to taxonomists for standard genome sequencing and annotation.</title>
        <authorList>
            <consortium name="The Broad Institute Genomics Platform"/>
            <consortium name="The Broad Institute Genome Sequencing Center for Infectious Disease"/>
            <person name="Wu L."/>
            <person name="Ma J."/>
        </authorList>
    </citation>
    <scope>NUCLEOTIDE SEQUENCE [LARGE SCALE GENOMIC DNA]</scope>
    <source>
        <strain evidence="3">JCM 13004</strain>
    </source>
</reference>